<evidence type="ECO:0000259" key="9">
    <source>
        <dbReference type="PROSITE" id="PS50073"/>
    </source>
</evidence>
<dbReference type="Pfam" id="PF00649">
    <property type="entry name" value="Copper-fist"/>
    <property type="match status" value="1"/>
</dbReference>
<evidence type="ECO:0000256" key="5">
    <source>
        <dbReference type="ARBA" id="ARBA00023015"/>
    </source>
</evidence>
<feature type="compositionally biased region" description="Low complexity" evidence="8">
    <location>
        <begin position="401"/>
        <end position="471"/>
    </location>
</feature>
<proteinExistence type="predicted"/>
<evidence type="ECO:0000256" key="6">
    <source>
        <dbReference type="ARBA" id="ARBA00023163"/>
    </source>
</evidence>
<keyword evidence="5" id="KW-0805">Transcription regulation</keyword>
<feature type="compositionally biased region" description="Polar residues" evidence="8">
    <location>
        <begin position="190"/>
        <end position="202"/>
    </location>
</feature>
<feature type="domain" description="Copper-fist" evidence="9">
    <location>
        <begin position="1"/>
        <end position="39"/>
    </location>
</feature>
<dbReference type="EMBL" id="KV426277">
    <property type="protein sequence ID" value="KZV83323.1"/>
    <property type="molecule type" value="Genomic_DNA"/>
</dbReference>
<keyword evidence="12" id="KW-1185">Reference proteome</keyword>
<dbReference type="InterPro" id="IPR051763">
    <property type="entry name" value="Copper_Homeo_Regul"/>
</dbReference>
<dbReference type="GO" id="GO:0045944">
    <property type="term" value="P:positive regulation of transcription by RNA polymerase II"/>
    <property type="evidence" value="ECO:0007669"/>
    <property type="project" value="TreeGrafter"/>
</dbReference>
<dbReference type="GO" id="GO:0000981">
    <property type="term" value="F:DNA-binding transcription factor activity, RNA polymerase II-specific"/>
    <property type="evidence" value="ECO:0007669"/>
    <property type="project" value="TreeGrafter"/>
</dbReference>
<evidence type="ECO:0000313" key="12">
    <source>
        <dbReference type="Proteomes" id="UP000077266"/>
    </source>
</evidence>
<comment type="subcellular location">
    <subcellularLocation>
        <location evidence="1">Nucleus</location>
    </subcellularLocation>
</comment>
<evidence type="ECO:0000256" key="3">
    <source>
        <dbReference type="ARBA" id="ARBA00022833"/>
    </source>
</evidence>
<keyword evidence="6" id="KW-0804">Transcription</keyword>
<feature type="region of interest" description="Disordered" evidence="8">
    <location>
        <begin position="388"/>
        <end position="559"/>
    </location>
</feature>
<dbReference type="PANTHER" id="PTHR28088">
    <property type="entry name" value="TRANSCRIPTIONAL ACTIVATOR HAA1-RELATED"/>
    <property type="match status" value="1"/>
</dbReference>
<evidence type="ECO:0000313" key="10">
    <source>
        <dbReference type="EMBL" id="KZV83323.1"/>
    </source>
</evidence>
<evidence type="ECO:0000256" key="2">
    <source>
        <dbReference type="ARBA" id="ARBA00022723"/>
    </source>
</evidence>
<dbReference type="InterPro" id="IPR036395">
    <property type="entry name" value="Cu_fist_DNA-bd_dom_sf"/>
</dbReference>
<dbReference type="OrthoDB" id="5600085at2759"/>
<accession>A0A165CWU4</accession>
<dbReference type="SMART" id="SM01090">
    <property type="entry name" value="Copper-fist"/>
    <property type="match status" value="1"/>
</dbReference>
<dbReference type="PROSITE" id="PS50073">
    <property type="entry name" value="COPPER_FIST_2"/>
    <property type="match status" value="1"/>
</dbReference>
<feature type="region of interest" description="Disordered" evidence="8">
    <location>
        <begin position="67"/>
        <end position="113"/>
    </location>
</feature>
<keyword evidence="7" id="KW-0539">Nucleus</keyword>
<dbReference type="PANTHER" id="PTHR28088:SF5">
    <property type="entry name" value="TRANSCRIPTIONAL ACTIVATOR HAA1-RELATED"/>
    <property type="match status" value="1"/>
</dbReference>
<name>A0A165CWU4_EXIGL</name>
<gene>
    <name evidence="11" type="ORF">EXIGLDRAFT_721907</name>
    <name evidence="10" type="ORF">EXIGLDRAFT_728456</name>
</gene>
<evidence type="ECO:0000313" key="11">
    <source>
        <dbReference type="EMBL" id="KZW00388.1"/>
    </source>
</evidence>
<keyword evidence="2" id="KW-0479">Metal-binding</keyword>
<evidence type="ECO:0000256" key="4">
    <source>
        <dbReference type="ARBA" id="ARBA00023008"/>
    </source>
</evidence>
<evidence type="ECO:0000256" key="8">
    <source>
        <dbReference type="SAM" id="MobiDB-lite"/>
    </source>
</evidence>
<reference evidence="10 12" key="1">
    <citation type="journal article" date="2016" name="Mol. Biol. Evol.">
        <title>Comparative Genomics of Early-Diverging Mushroom-Forming Fungi Provides Insights into the Origins of Lignocellulose Decay Capabilities.</title>
        <authorList>
            <person name="Nagy L.G."/>
            <person name="Riley R."/>
            <person name="Tritt A."/>
            <person name="Adam C."/>
            <person name="Daum C."/>
            <person name="Floudas D."/>
            <person name="Sun H."/>
            <person name="Yadav J.S."/>
            <person name="Pangilinan J."/>
            <person name="Larsson K.H."/>
            <person name="Matsuura K."/>
            <person name="Barry K."/>
            <person name="Labutti K."/>
            <person name="Kuo R."/>
            <person name="Ohm R.A."/>
            <person name="Bhattacharya S.S."/>
            <person name="Shirouzu T."/>
            <person name="Yoshinaga Y."/>
            <person name="Martin F.M."/>
            <person name="Grigoriev I.V."/>
            <person name="Hibbett D.S."/>
        </authorList>
    </citation>
    <scope>NUCLEOTIDE SEQUENCE [LARGE SCALE GENOMIC DNA]</scope>
    <source>
        <strain evidence="10 12">HHB12029</strain>
    </source>
</reference>
<dbReference type="GO" id="GO:0006879">
    <property type="term" value="P:intracellular iron ion homeostasis"/>
    <property type="evidence" value="ECO:0007669"/>
    <property type="project" value="TreeGrafter"/>
</dbReference>
<feature type="compositionally biased region" description="Basic and acidic residues" evidence="8">
    <location>
        <begin position="543"/>
        <end position="559"/>
    </location>
</feature>
<dbReference type="InterPro" id="IPR001083">
    <property type="entry name" value="Cu_fist_DNA-bd_dom"/>
</dbReference>
<dbReference type="EMBL" id="KV425901">
    <property type="protein sequence ID" value="KZW00388.1"/>
    <property type="molecule type" value="Genomic_DNA"/>
</dbReference>
<sequence>MIIDNKKYACATCIKGHRSSSCTHQDRPLIEVKKKGRPVTQCEHCRDLRKTKQVHIKCVCISRPDKVDDGEDNPRRKKARTSPPAPTFPNGLSDVPPSALVRSSVRPKREPTSCNCDLTGDCRCASQAKPAPSDNLMNSLILAAAAEANLSPAYSESRPTASASSSAQAQQLSVSYTAAASSSTARGSCCNPSPELSDSVESSPAHGIPAGSSSGAFEFPPMSQELASVFRCSCGATCACPGCTEHRGIDAFTSTESCPDSCASCFDCTVTSPAIHQWIENTSARLPEPPPSRSKAFGLDPHNLHVYAPVVWQNEDAARANGLVKVPALCCGGKCGCPPNACTCYDDCCGCCVGCACPEHETMPHYSGYQGTLRCNYQVSGERASCCNGEDSASSSPPPEQQQQQQQSFMSSSPFAFSSPSHSHSQASSSTTSLLSSYQHQQQLHQTLQAHASQQQQQQQQQSPSYASSAYRRPSDRSLFSSIPPPPARTSTPPDSPLPRVPFQPAPGAFTLGQPNPQLFSPSSNNPLQSIYHPSVGQAPPVHYHDRDPRHHTLERVRG</sequence>
<dbReference type="STRING" id="1314781.A0A165CWU4"/>
<dbReference type="SUPFAM" id="SSF57879">
    <property type="entry name" value="Zinc domain conserved in yeast copper-regulated transcription factors"/>
    <property type="match status" value="1"/>
</dbReference>
<feature type="compositionally biased region" description="Pro residues" evidence="8">
    <location>
        <begin position="483"/>
        <end position="505"/>
    </location>
</feature>
<feature type="compositionally biased region" description="Polar residues" evidence="8">
    <location>
        <begin position="513"/>
        <end position="529"/>
    </location>
</feature>
<dbReference type="GO" id="GO:0005634">
    <property type="term" value="C:nucleus"/>
    <property type="evidence" value="ECO:0007669"/>
    <property type="project" value="UniProtKB-SubCell"/>
</dbReference>
<dbReference type="GO" id="GO:0006878">
    <property type="term" value="P:intracellular copper ion homeostasis"/>
    <property type="evidence" value="ECO:0007669"/>
    <property type="project" value="TreeGrafter"/>
</dbReference>
<dbReference type="SMART" id="SM00412">
    <property type="entry name" value="Cu_FIST"/>
    <property type="match status" value="1"/>
</dbReference>
<organism evidence="10 12">
    <name type="scientific">Exidia glandulosa HHB12029</name>
    <dbReference type="NCBI Taxonomy" id="1314781"/>
    <lineage>
        <taxon>Eukaryota</taxon>
        <taxon>Fungi</taxon>
        <taxon>Dikarya</taxon>
        <taxon>Basidiomycota</taxon>
        <taxon>Agaricomycotina</taxon>
        <taxon>Agaricomycetes</taxon>
        <taxon>Auriculariales</taxon>
        <taxon>Exidiaceae</taxon>
        <taxon>Exidia</taxon>
    </lineage>
</organism>
<protein>
    <recommendedName>
        <fullName evidence="9">Copper-fist domain-containing protein</fullName>
    </recommendedName>
</protein>
<keyword evidence="3" id="KW-0862">Zinc</keyword>
<feature type="region of interest" description="Disordered" evidence="8">
    <location>
        <begin position="183"/>
        <end position="212"/>
    </location>
</feature>
<dbReference type="AlphaFoldDB" id="A0A165CWU4"/>
<dbReference type="PRINTS" id="PR00617">
    <property type="entry name" value="COPPERFIST"/>
</dbReference>
<evidence type="ECO:0000256" key="1">
    <source>
        <dbReference type="ARBA" id="ARBA00004123"/>
    </source>
</evidence>
<dbReference type="FunFam" id="3.90.430.10:FF:000001">
    <property type="entry name" value="Copper fist DNA-binding protein"/>
    <property type="match status" value="1"/>
</dbReference>
<keyword evidence="4" id="KW-0186">Copper</keyword>
<dbReference type="Gene3D" id="3.90.430.10">
    <property type="entry name" value="Copper fist DNA-binding domain"/>
    <property type="match status" value="1"/>
</dbReference>
<dbReference type="GO" id="GO:0005507">
    <property type="term" value="F:copper ion binding"/>
    <property type="evidence" value="ECO:0007669"/>
    <property type="project" value="InterPro"/>
</dbReference>
<dbReference type="Proteomes" id="UP000077266">
    <property type="component" value="Unassembled WGS sequence"/>
</dbReference>
<dbReference type="GO" id="GO:0000978">
    <property type="term" value="F:RNA polymerase II cis-regulatory region sequence-specific DNA binding"/>
    <property type="evidence" value="ECO:0007669"/>
    <property type="project" value="TreeGrafter"/>
</dbReference>
<evidence type="ECO:0000256" key="7">
    <source>
        <dbReference type="ARBA" id="ARBA00023242"/>
    </source>
</evidence>